<dbReference type="GeneID" id="69034104"/>
<dbReference type="RefSeq" id="XP_045292112.1">
    <property type="nucleotide sequence ID" value="XM_045428137.1"/>
</dbReference>
<dbReference type="InParanoid" id="C0ND91"/>
<reference evidence="2" key="1">
    <citation type="submission" date="2009-02" db="EMBL/GenBank/DDBJ databases">
        <title>The Genome Sequence of Ajellomyces capsulatus strain G186AR.</title>
        <authorList>
            <consortium name="The Broad Institute Genome Sequencing Platform"/>
            <person name="Champion M."/>
            <person name="Cuomo C."/>
            <person name="Ma L.-J."/>
            <person name="Henn M.R."/>
            <person name="Sil A."/>
            <person name="Goldman B."/>
            <person name="Young S.K."/>
            <person name="Kodira C.D."/>
            <person name="Zeng Q."/>
            <person name="Koehrsen M."/>
            <person name="Alvarado L."/>
            <person name="Berlin A."/>
            <person name="Borenstein D."/>
            <person name="Chen Z."/>
            <person name="Engels R."/>
            <person name="Freedman E."/>
            <person name="Gellesch M."/>
            <person name="Goldberg J."/>
            <person name="Griggs A."/>
            <person name="Gujja S."/>
            <person name="Heiman D."/>
            <person name="Hepburn T."/>
            <person name="Howarth C."/>
            <person name="Jen D."/>
            <person name="Larson L."/>
            <person name="Lewis B."/>
            <person name="Mehta T."/>
            <person name="Park D."/>
            <person name="Pearson M."/>
            <person name="Roberts A."/>
            <person name="Saif S."/>
            <person name="Shea T."/>
            <person name="Shenoy N."/>
            <person name="Sisk P."/>
            <person name="Stolte C."/>
            <person name="Sykes S."/>
            <person name="Walk T."/>
            <person name="White J."/>
            <person name="Yandava C."/>
            <person name="Klein B."/>
            <person name="McEwen J.G."/>
            <person name="Puccia R."/>
            <person name="Goldman G.H."/>
            <person name="Felipe M.S."/>
            <person name="Nino-Vega G."/>
            <person name="San-Blas G."/>
            <person name="Taylor J."/>
            <person name="Mendoza L."/>
            <person name="Galagan J."/>
            <person name="Nusbaum C."/>
            <person name="Birren B."/>
        </authorList>
    </citation>
    <scope>NUCLEOTIDE SEQUENCE</scope>
    <source>
        <strain evidence="2">G186AR</strain>
    </source>
</reference>
<dbReference type="Proteomes" id="UP000001631">
    <property type="component" value="Unassembled WGS sequence"/>
</dbReference>
<keyword evidence="3" id="KW-1185">Reference proteome</keyword>
<gene>
    <name evidence="2" type="ORF">HCBG_01087</name>
</gene>
<name>C0ND91_AJECG</name>
<organism evidence="2 3">
    <name type="scientific">Ajellomyces capsulatus (strain G186AR / H82 / ATCC MYA-2454 / RMSCC 2432)</name>
    <name type="common">Darling's disease fungus</name>
    <name type="synonym">Histoplasma capsulatum</name>
    <dbReference type="NCBI Taxonomy" id="447093"/>
    <lineage>
        <taxon>Eukaryota</taxon>
        <taxon>Fungi</taxon>
        <taxon>Dikarya</taxon>
        <taxon>Ascomycota</taxon>
        <taxon>Pezizomycotina</taxon>
        <taxon>Eurotiomycetes</taxon>
        <taxon>Eurotiomycetidae</taxon>
        <taxon>Onygenales</taxon>
        <taxon>Ajellomycetaceae</taxon>
        <taxon>Histoplasma</taxon>
    </lineage>
</organism>
<feature type="region of interest" description="Disordered" evidence="1">
    <location>
        <begin position="109"/>
        <end position="128"/>
    </location>
</feature>
<feature type="compositionally biased region" description="Basic and acidic residues" evidence="1">
    <location>
        <begin position="20"/>
        <end position="31"/>
    </location>
</feature>
<dbReference type="EMBL" id="GG663363">
    <property type="protein sequence ID" value="EEH11632.1"/>
    <property type="molecule type" value="Genomic_DNA"/>
</dbReference>
<dbReference type="AlphaFoldDB" id="C0ND91"/>
<dbReference type="HOGENOM" id="CLU_1958939_0_0_1"/>
<protein>
    <submittedName>
        <fullName evidence="2">Uncharacterized protein</fullName>
    </submittedName>
</protein>
<evidence type="ECO:0000256" key="1">
    <source>
        <dbReference type="SAM" id="MobiDB-lite"/>
    </source>
</evidence>
<evidence type="ECO:0000313" key="2">
    <source>
        <dbReference type="EMBL" id="EEH11632.1"/>
    </source>
</evidence>
<sequence>MAQICVAHAGHWVVKSQRKPAEDVVSRKQSSDDLGASGKIRRGSMMPTQEVYSRGSHLLLERQGYDANSRRSQARGSVYSSQSSNLELSDMGRRLLSAAALSGNMLKRGVIKQEHKKRRGLNQHERMG</sequence>
<accession>C0ND91</accession>
<proteinExistence type="predicted"/>
<feature type="region of interest" description="Disordered" evidence="1">
    <location>
        <begin position="20"/>
        <end position="48"/>
    </location>
</feature>
<evidence type="ECO:0000313" key="3">
    <source>
        <dbReference type="Proteomes" id="UP000001631"/>
    </source>
</evidence>